<evidence type="ECO:0000313" key="5">
    <source>
        <dbReference type="Proteomes" id="UP000185511"/>
    </source>
</evidence>
<dbReference type="AlphaFoldDB" id="A0AAC9L7W2"/>
<evidence type="ECO:0000259" key="3">
    <source>
        <dbReference type="PROSITE" id="PS50943"/>
    </source>
</evidence>
<dbReference type="PROSITE" id="PS50943">
    <property type="entry name" value="HTH_CROC1"/>
    <property type="match status" value="1"/>
</dbReference>
<feature type="region of interest" description="Disordered" evidence="2">
    <location>
        <begin position="213"/>
        <end position="253"/>
    </location>
</feature>
<dbReference type="PANTHER" id="PTHR43236:SF1">
    <property type="entry name" value="BLL7220 PROTEIN"/>
    <property type="match status" value="1"/>
</dbReference>
<dbReference type="InterPro" id="IPR010982">
    <property type="entry name" value="Lambda_DNA-bd_dom_sf"/>
</dbReference>
<feature type="compositionally biased region" description="Low complexity" evidence="2">
    <location>
        <begin position="17"/>
        <end position="35"/>
    </location>
</feature>
<dbReference type="InterPro" id="IPR001387">
    <property type="entry name" value="Cro/C1-type_HTH"/>
</dbReference>
<feature type="domain" description="HTH cro/C1-type" evidence="3">
    <location>
        <begin position="69"/>
        <end position="111"/>
    </location>
</feature>
<evidence type="ECO:0000256" key="2">
    <source>
        <dbReference type="SAM" id="MobiDB-lite"/>
    </source>
</evidence>
<dbReference type="InterPro" id="IPR010359">
    <property type="entry name" value="IrrE_HExxH"/>
</dbReference>
<dbReference type="SUPFAM" id="SSF47413">
    <property type="entry name" value="lambda repressor-like DNA-binding domains"/>
    <property type="match status" value="1"/>
</dbReference>
<gene>
    <name evidence="4" type="ORF">UA74_02195</name>
</gene>
<protein>
    <submittedName>
        <fullName evidence="4">DUF955 family protein</fullName>
    </submittedName>
</protein>
<dbReference type="Gene3D" id="1.10.10.2910">
    <property type="match status" value="1"/>
</dbReference>
<evidence type="ECO:0000256" key="1">
    <source>
        <dbReference type="ARBA" id="ARBA00007227"/>
    </source>
</evidence>
<accession>A0AAC9L7W2</accession>
<sequence>MTPVMVTDDDAADRHAGPAQRQGGDQGQGLRRAATTGGGMTITGSPREDRPFDPARLVLGRRLAGLHTRDLAAAIDRVPATVARYESGLATPPADVRERCAQTLGLPVSFFEPGRPQLRLDTGRAHFRSLRATTVVERDQALAQVELLWEIVVRVEEVVNLPPVDLDAVAADSPAAAARAVRHAWGFGDGPLPHLVRHLEARGVVVTRLRGAGAARGPAAKGSSTPAQAGSPGSAAYARPKSGSSRRGRKNIDAFSAPVDGRPIIVLTDKGDVLRRRFSVAHELGHLMLHPDPAPGSAHHEGEANAFAAELLMPEAVFGDLLPDPTDLVALAELGGRWGVSIAAMAYRGRTLGVYSDSVFRQLMVTLTRLGWRSGEPVRGEHPGEEPALLVKALDLAADQGLPLSLLAERLRIGLPCLRELLGIRVSRPRLRVISSSG</sequence>
<dbReference type="KEGG" id="acad:UA74_02195"/>
<dbReference type="EMBL" id="CP016076">
    <property type="protein sequence ID" value="APU12526.1"/>
    <property type="molecule type" value="Genomic_DNA"/>
</dbReference>
<organism evidence="4 5">
    <name type="scientific">Actinoalloteichus fjordicus</name>
    <dbReference type="NCBI Taxonomy" id="1612552"/>
    <lineage>
        <taxon>Bacteria</taxon>
        <taxon>Bacillati</taxon>
        <taxon>Actinomycetota</taxon>
        <taxon>Actinomycetes</taxon>
        <taxon>Pseudonocardiales</taxon>
        <taxon>Pseudonocardiaceae</taxon>
        <taxon>Actinoalloteichus</taxon>
    </lineage>
</organism>
<keyword evidence="5" id="KW-1185">Reference proteome</keyword>
<name>A0AAC9L7W2_9PSEU</name>
<feature type="region of interest" description="Disordered" evidence="2">
    <location>
        <begin position="1"/>
        <end position="53"/>
    </location>
</feature>
<dbReference type="Pfam" id="PF06114">
    <property type="entry name" value="Peptidase_M78"/>
    <property type="match status" value="1"/>
</dbReference>
<evidence type="ECO:0000313" key="4">
    <source>
        <dbReference type="EMBL" id="APU12526.1"/>
    </source>
</evidence>
<proteinExistence type="inferred from homology"/>
<dbReference type="Proteomes" id="UP000185511">
    <property type="component" value="Chromosome"/>
</dbReference>
<comment type="similarity">
    <text evidence="1">Belongs to the short-chain fatty acyl-CoA assimilation regulator (ScfR) family.</text>
</comment>
<dbReference type="PANTHER" id="PTHR43236">
    <property type="entry name" value="ANTITOXIN HIGA1"/>
    <property type="match status" value="1"/>
</dbReference>
<dbReference type="InterPro" id="IPR052345">
    <property type="entry name" value="Rad_response_metalloprotease"/>
</dbReference>
<dbReference type="GO" id="GO:0003677">
    <property type="term" value="F:DNA binding"/>
    <property type="evidence" value="ECO:0007669"/>
    <property type="project" value="InterPro"/>
</dbReference>
<dbReference type="RefSeq" id="WP_083682860.1">
    <property type="nucleotide sequence ID" value="NZ_CP016076.1"/>
</dbReference>
<dbReference type="CDD" id="cd00093">
    <property type="entry name" value="HTH_XRE"/>
    <property type="match status" value="1"/>
</dbReference>
<reference evidence="5" key="1">
    <citation type="submission" date="2016-06" db="EMBL/GenBank/DDBJ databases">
        <title>Complete genome sequence of Actinoalloteichus fjordicus DSM 46855 (=ADI127-17), type strain of the new species Actinoalloteichus fjordicus.</title>
        <authorList>
            <person name="Ruckert C."/>
            <person name="Nouioui I."/>
            <person name="Willmese J."/>
            <person name="van Wezel G."/>
            <person name="Klenk H.-P."/>
            <person name="Kalinowski J."/>
            <person name="Zotchev S.B."/>
        </authorList>
    </citation>
    <scope>NUCLEOTIDE SEQUENCE [LARGE SCALE GENOMIC DNA]</scope>
    <source>
        <strain evidence="5">ADI127-7</strain>
    </source>
</reference>